<proteinExistence type="predicted"/>
<dbReference type="InterPro" id="IPR051698">
    <property type="entry name" value="Transposase_11-like"/>
</dbReference>
<dbReference type="InterPro" id="IPR002559">
    <property type="entry name" value="Transposase_11"/>
</dbReference>
<dbReference type="GO" id="GO:0006313">
    <property type="term" value="P:DNA transposition"/>
    <property type="evidence" value="ECO:0007669"/>
    <property type="project" value="InterPro"/>
</dbReference>
<dbReference type="PANTHER" id="PTHR30298:SF0">
    <property type="entry name" value="PROTEIN YBFL-RELATED"/>
    <property type="match status" value="1"/>
</dbReference>
<dbReference type="Pfam" id="PF13808">
    <property type="entry name" value="DDE_Tnp_1_assoc"/>
    <property type="match status" value="1"/>
</dbReference>
<protein>
    <submittedName>
        <fullName evidence="3">Mobile element protein</fullName>
    </submittedName>
</protein>
<evidence type="ECO:0000313" key="4">
    <source>
        <dbReference type="Proteomes" id="UP000032900"/>
    </source>
</evidence>
<feature type="domain" description="H repeat-associated protein N-terminal" evidence="2">
    <location>
        <begin position="2"/>
        <end position="77"/>
    </location>
</feature>
<reference evidence="3 4" key="1">
    <citation type="journal article" date="2015" name="Microbes Environ.">
        <title>Distribution and evolution of nitrogen fixation genes in the phylum bacteroidetes.</title>
        <authorList>
            <person name="Inoue J."/>
            <person name="Oshima K."/>
            <person name="Suda W."/>
            <person name="Sakamoto M."/>
            <person name="Iino T."/>
            <person name="Noda S."/>
            <person name="Hongoh Y."/>
            <person name="Hattori M."/>
            <person name="Ohkuma M."/>
        </authorList>
    </citation>
    <scope>NUCLEOTIDE SEQUENCE [LARGE SCALE GENOMIC DNA]</scope>
    <source>
        <strain evidence="3">JCM 15548</strain>
    </source>
</reference>
<dbReference type="STRING" id="1236989.JCM15548_14793"/>
<evidence type="ECO:0000313" key="3">
    <source>
        <dbReference type="EMBL" id="GAO27915.1"/>
    </source>
</evidence>
<organism evidence="3 4">
    <name type="scientific">Geofilum rubicundum JCM 15548</name>
    <dbReference type="NCBI Taxonomy" id="1236989"/>
    <lineage>
        <taxon>Bacteria</taxon>
        <taxon>Pseudomonadati</taxon>
        <taxon>Bacteroidota</taxon>
        <taxon>Bacteroidia</taxon>
        <taxon>Marinilabiliales</taxon>
        <taxon>Marinilabiliaceae</taxon>
        <taxon>Geofilum</taxon>
    </lineage>
</organism>
<dbReference type="InterPro" id="IPR047647">
    <property type="entry name" value="ISAs1_transpos"/>
</dbReference>
<comment type="caution">
    <text evidence="3">The sequence shown here is derived from an EMBL/GenBank/DDBJ whole genome shotgun (WGS) entry which is preliminary data.</text>
</comment>
<dbReference type="InterPro" id="IPR032806">
    <property type="entry name" value="YbfD_N"/>
</dbReference>
<dbReference type="Proteomes" id="UP000032900">
    <property type="component" value="Unassembled WGS sequence"/>
</dbReference>
<keyword evidence="4" id="KW-1185">Reference proteome</keyword>
<dbReference type="NCBIfam" id="NF033564">
    <property type="entry name" value="transpos_ISAs1"/>
    <property type="match status" value="1"/>
</dbReference>
<dbReference type="GO" id="GO:0004803">
    <property type="term" value="F:transposase activity"/>
    <property type="evidence" value="ECO:0007669"/>
    <property type="project" value="InterPro"/>
</dbReference>
<accession>A0A0E9LSV5</accession>
<dbReference type="GO" id="GO:0003677">
    <property type="term" value="F:DNA binding"/>
    <property type="evidence" value="ECO:0007669"/>
    <property type="project" value="InterPro"/>
</dbReference>
<dbReference type="AlphaFoldDB" id="A0A0E9LSV5"/>
<feature type="domain" description="Transposase IS4-like" evidence="1">
    <location>
        <begin position="86"/>
        <end position="319"/>
    </location>
</feature>
<evidence type="ECO:0000259" key="2">
    <source>
        <dbReference type="Pfam" id="PF13808"/>
    </source>
</evidence>
<dbReference type="EMBL" id="BAZW01000157">
    <property type="protein sequence ID" value="GAO27915.1"/>
    <property type="molecule type" value="Genomic_DNA"/>
</dbReference>
<gene>
    <name evidence="3" type="ORF">JCM15548_14793</name>
</gene>
<dbReference type="Pfam" id="PF01609">
    <property type="entry name" value="DDE_Tnp_1"/>
    <property type="match status" value="1"/>
</dbReference>
<dbReference type="PANTHER" id="PTHR30298">
    <property type="entry name" value="H REPEAT-ASSOCIATED PREDICTED TRANSPOSASE"/>
    <property type="match status" value="1"/>
</dbReference>
<name>A0A0E9LSV5_9BACT</name>
<sequence>MDRKKLHLAEDIVYITLAAVICGADTWEDISQFGRSKEDFLKQTLSLKHGIPSPDTFNRFFAVLSPDVFEANFISWVKEICDKNTGVIAIDGKAVRGSRKQGNKSAIHMVGAFAAANGLALGQVKTNQKSNEITAIPELLKVLDIEGCIVTIDAMGCQTKIAQKIIEKGADYILAVKDNQKELHTEIIDTFRFSQKDKMAVHESVDAGHGRVETRVCTITDDLSLLSDAGKWQNVSRLVKIDSTRFLKASKETQQETRYYITSCKLTPEKIGAAIRSHWSIENQLHWQLDVSFGEDKSRKRDRNAAENYSVILRMALNIVKNEKTTKRSVKGKRLKAGWDNEYLLKLLNF</sequence>
<evidence type="ECO:0000259" key="1">
    <source>
        <dbReference type="Pfam" id="PF01609"/>
    </source>
</evidence>